<evidence type="ECO:0000313" key="1">
    <source>
        <dbReference type="EnsemblPlants" id="AVESA.00010b.r2.1DG0164300.1.CDS"/>
    </source>
</evidence>
<dbReference type="EnsemblPlants" id="AVESA.00010b.r2.1DG0164300.1">
    <property type="protein sequence ID" value="AVESA.00010b.r2.1DG0164300.1.CDS"/>
    <property type="gene ID" value="AVESA.00010b.r2.1DG0164300"/>
</dbReference>
<reference evidence="1" key="2">
    <citation type="submission" date="2025-09" db="UniProtKB">
        <authorList>
            <consortium name="EnsemblPlants"/>
        </authorList>
    </citation>
    <scope>IDENTIFICATION</scope>
</reference>
<keyword evidence="2" id="KW-1185">Reference proteome</keyword>
<sequence length="392" mass="41693">MTMRLIISPPRRTVKSHDLRDPRCRAARALPGYAFDDGEGSEGGGRRRWSPRYADCPSNTNYTRGGVFQANLEALISFLPAAASAASGFTKNTTGAAPDEAYGLAQCGADVNTSVCLACLDTLARDAASKCPGQKSSMLIYDDCVSNASFFGAASTSPVYSFCNVENATEPDLFRTQLGSLMGNLTSKAAYSTPRSFAAGVADFTPFAKIYGMAQCTRDLSADDCNMCLTVAVMYIPTACDGKPRRGGRVFSRSCSIRYEVYQFYNAQAVEAAMSQAAPEGGGGVNGSDQFGPAGRAGNSATAKIALAVSVPVAVVLLMMLTIAFYIRKRNKKPHKHVQISSADSADGEDMISSQSLLYELLPTTSPKNINSGKAGLGQYTKARCMMGRRSR</sequence>
<name>A0ACD5U1G6_AVESA</name>
<organism evidence="1 2">
    <name type="scientific">Avena sativa</name>
    <name type="common">Oat</name>
    <dbReference type="NCBI Taxonomy" id="4498"/>
    <lineage>
        <taxon>Eukaryota</taxon>
        <taxon>Viridiplantae</taxon>
        <taxon>Streptophyta</taxon>
        <taxon>Embryophyta</taxon>
        <taxon>Tracheophyta</taxon>
        <taxon>Spermatophyta</taxon>
        <taxon>Magnoliopsida</taxon>
        <taxon>Liliopsida</taxon>
        <taxon>Poales</taxon>
        <taxon>Poaceae</taxon>
        <taxon>BOP clade</taxon>
        <taxon>Pooideae</taxon>
        <taxon>Poodae</taxon>
        <taxon>Poeae</taxon>
        <taxon>Poeae Chloroplast Group 1 (Aveneae type)</taxon>
        <taxon>Aveninae</taxon>
        <taxon>Avena</taxon>
    </lineage>
</organism>
<proteinExistence type="predicted"/>
<reference evidence="1" key="1">
    <citation type="submission" date="2021-05" db="EMBL/GenBank/DDBJ databases">
        <authorList>
            <person name="Scholz U."/>
            <person name="Mascher M."/>
            <person name="Fiebig A."/>
        </authorList>
    </citation>
    <scope>NUCLEOTIDE SEQUENCE [LARGE SCALE GENOMIC DNA]</scope>
</reference>
<protein>
    <submittedName>
        <fullName evidence="1">Uncharacterized protein</fullName>
    </submittedName>
</protein>
<evidence type="ECO:0000313" key="2">
    <source>
        <dbReference type="Proteomes" id="UP001732700"/>
    </source>
</evidence>
<accession>A0ACD5U1G6</accession>
<dbReference type="Proteomes" id="UP001732700">
    <property type="component" value="Chromosome 1D"/>
</dbReference>